<proteinExistence type="predicted"/>
<dbReference type="EMBL" id="JAFCMP010000412">
    <property type="protein sequence ID" value="KAG5180138.1"/>
    <property type="molecule type" value="Genomic_DNA"/>
</dbReference>
<accession>A0A835Z0U4</accession>
<comment type="caution">
    <text evidence="1">The sequence shown here is derived from an EMBL/GenBank/DDBJ whole genome shotgun (WGS) entry which is preliminary data.</text>
</comment>
<sequence>MAGGSDVFSRLDKARAAQRAYRSRLADDRTTDAWEHTIAGGTALTIAPALPQLAELQEGWRMGRTSL</sequence>
<reference evidence="1" key="1">
    <citation type="submission" date="2021-02" db="EMBL/GenBank/DDBJ databases">
        <title>First Annotated Genome of the Yellow-green Alga Tribonema minus.</title>
        <authorList>
            <person name="Mahan K.M."/>
        </authorList>
    </citation>
    <scope>NUCLEOTIDE SEQUENCE</scope>
    <source>
        <strain evidence="1">UTEX B ZZ1240</strain>
    </source>
</reference>
<evidence type="ECO:0000313" key="2">
    <source>
        <dbReference type="Proteomes" id="UP000664859"/>
    </source>
</evidence>
<dbReference type="AlphaFoldDB" id="A0A835Z0U4"/>
<evidence type="ECO:0000313" key="1">
    <source>
        <dbReference type="EMBL" id="KAG5180138.1"/>
    </source>
</evidence>
<gene>
    <name evidence="1" type="ORF">JKP88DRAFT_279840</name>
</gene>
<name>A0A835Z0U4_9STRA</name>
<protein>
    <submittedName>
        <fullName evidence="1">Uncharacterized protein</fullName>
    </submittedName>
</protein>
<keyword evidence="2" id="KW-1185">Reference proteome</keyword>
<organism evidence="1 2">
    <name type="scientific">Tribonema minus</name>
    <dbReference type="NCBI Taxonomy" id="303371"/>
    <lineage>
        <taxon>Eukaryota</taxon>
        <taxon>Sar</taxon>
        <taxon>Stramenopiles</taxon>
        <taxon>Ochrophyta</taxon>
        <taxon>PX clade</taxon>
        <taxon>Xanthophyceae</taxon>
        <taxon>Tribonematales</taxon>
        <taxon>Tribonemataceae</taxon>
        <taxon>Tribonema</taxon>
    </lineage>
</organism>
<dbReference type="Proteomes" id="UP000664859">
    <property type="component" value="Unassembled WGS sequence"/>
</dbReference>